<dbReference type="EMBL" id="CP001734">
    <property type="protein sequence ID" value="ACV67908.1"/>
    <property type="molecule type" value="Genomic_DNA"/>
</dbReference>
<protein>
    <submittedName>
        <fullName evidence="1">LmbE family protein</fullName>
    </submittedName>
</protein>
<dbReference type="InterPro" id="IPR024078">
    <property type="entry name" value="LmbE-like_dom_sf"/>
</dbReference>
<dbReference type="InterPro" id="IPR003737">
    <property type="entry name" value="GlcNAc_PI_deacetylase-related"/>
</dbReference>
<dbReference type="Gene3D" id="3.40.50.10320">
    <property type="entry name" value="LmbE-like"/>
    <property type="match status" value="1"/>
</dbReference>
<dbReference type="Proteomes" id="UP000001052">
    <property type="component" value="Chromosome"/>
</dbReference>
<dbReference type="Gene3D" id="3.40.50.2000">
    <property type="entry name" value="Glycogen Phosphorylase B"/>
    <property type="match status" value="1"/>
</dbReference>
<dbReference type="OrthoDB" id="9816564at2"/>
<evidence type="ECO:0000313" key="1">
    <source>
        <dbReference type="EMBL" id="ACV67908.1"/>
    </source>
</evidence>
<accession>C8WYZ2</accession>
<dbReference type="PANTHER" id="PTHR12993:SF30">
    <property type="entry name" value="N-ACETYL-ALPHA-D-GLUCOSAMINYL L-MALATE DEACETYLASE 1"/>
    <property type="match status" value="1"/>
</dbReference>
<dbReference type="GO" id="GO:0016811">
    <property type="term" value="F:hydrolase activity, acting on carbon-nitrogen (but not peptide) bonds, in linear amides"/>
    <property type="evidence" value="ECO:0007669"/>
    <property type="project" value="TreeGrafter"/>
</dbReference>
<dbReference type="STRING" id="485915.Dret_0611"/>
<dbReference type="SUPFAM" id="SSF53756">
    <property type="entry name" value="UDP-Glycosyltransferase/glycogen phosphorylase"/>
    <property type="match status" value="1"/>
</dbReference>
<name>C8WYZ2_DESRD</name>
<proteinExistence type="predicted"/>
<dbReference type="KEGG" id="drt:Dret_0611"/>
<dbReference type="eggNOG" id="COG3980">
    <property type="taxonomic scope" value="Bacteria"/>
</dbReference>
<dbReference type="Gene3D" id="3.40.50.11190">
    <property type="match status" value="1"/>
</dbReference>
<dbReference type="SUPFAM" id="SSF102588">
    <property type="entry name" value="LmbE-like"/>
    <property type="match status" value="1"/>
</dbReference>
<reference evidence="2" key="1">
    <citation type="submission" date="2009-09" db="EMBL/GenBank/DDBJ databases">
        <title>The complete chromosome of Desulfohalobium retbaense DSM 5692.</title>
        <authorList>
            <consortium name="US DOE Joint Genome Institute (JGI-PGF)"/>
            <person name="Lucas S."/>
            <person name="Copeland A."/>
            <person name="Lapidus A."/>
            <person name="Glavina del Rio T."/>
            <person name="Dalin E."/>
            <person name="Tice H."/>
            <person name="Bruce D."/>
            <person name="Goodwin L."/>
            <person name="Pitluck S."/>
            <person name="Kyrpides N."/>
            <person name="Mavromatis K."/>
            <person name="Ivanova N."/>
            <person name="Mikhailova N."/>
            <person name="Munk A.C."/>
            <person name="Brettin T."/>
            <person name="Detter J.C."/>
            <person name="Han C."/>
            <person name="Tapia R."/>
            <person name="Larimer F."/>
            <person name="Land M."/>
            <person name="Hauser L."/>
            <person name="Markowitz V."/>
            <person name="Cheng J.-F."/>
            <person name="Hugenholtz P."/>
            <person name="Woyke T."/>
            <person name="Wu D."/>
            <person name="Spring S."/>
            <person name="Klenk H.-P."/>
            <person name="Eisen J.A."/>
        </authorList>
    </citation>
    <scope>NUCLEOTIDE SEQUENCE [LARGE SCALE GENOMIC DNA]</scope>
    <source>
        <strain evidence="2">DSM 5692</strain>
    </source>
</reference>
<dbReference type="HOGENOM" id="CLU_478774_0_0_7"/>
<organism evidence="1 2">
    <name type="scientific">Desulfohalobium retbaense (strain ATCC 49708 / DSM 5692 / JCM 16813 / HR100)</name>
    <dbReference type="NCBI Taxonomy" id="485915"/>
    <lineage>
        <taxon>Bacteria</taxon>
        <taxon>Pseudomonadati</taxon>
        <taxon>Thermodesulfobacteriota</taxon>
        <taxon>Desulfovibrionia</taxon>
        <taxon>Desulfovibrionales</taxon>
        <taxon>Desulfohalobiaceae</taxon>
        <taxon>Desulfohalobium</taxon>
    </lineage>
</organism>
<sequence>MIVFRASCSPFMGTGHLQRCLILARIFRDQERTVCIVTDDNDLSRKICNSFSLTTDYVLSDTLLPNNFLENINTLILDTPQSVQPFLYNNCNIRKLSELNEAGINIVTLGHISQNAYFIRTVIDLYPHQAIYAANYLEGPDFLILRPEFSEDPGHAQNANEVLVCMGGSDPHDLTAMALDSLHQASFKGKVRAILGPGYSEINEKNLRQKSSQYAFSVQLERDVKDMRSRMRQAAFGFSAFGTTAYEMMSQRLPAMVFTHYTWQSPSAQLFEKLGCCIYLGCAEYEINPVSLTNKVAHFLSDNEAAAKMSDKGRSIVDGCGAKRIANILEQLEEEKGNQQLDIVYVLAHPGDELFGGGGTLLKQIKAGKRVGLIILGEGVSSRKREEDGQDFIITARKEIRSSLQTVVDKINLTTWYYYRFEDNRFDRHDLLDLVKVIETIFKRHRPKTIYTHHPGDLNIDHRRTFEAVITASRPSANQSINNIYSIEMPSSTDWGTPLQKEPFVPNVFVDISDVLEEKMDLLTHYSTEICEDPHPRSFAGIRDRARQWGRTIGRQAAEAFVLQRGINE</sequence>
<keyword evidence="2" id="KW-1185">Reference proteome</keyword>
<dbReference type="Pfam" id="PF02585">
    <property type="entry name" value="PIG-L"/>
    <property type="match status" value="1"/>
</dbReference>
<dbReference type="AlphaFoldDB" id="C8WYZ2"/>
<dbReference type="PANTHER" id="PTHR12993">
    <property type="entry name" value="N-ACETYLGLUCOSAMINYL-PHOSPHATIDYLINOSITOL DE-N-ACETYLASE-RELATED"/>
    <property type="match status" value="1"/>
</dbReference>
<gene>
    <name evidence="1" type="ordered locus">Dret_0611</name>
</gene>
<reference evidence="1 2" key="2">
    <citation type="journal article" date="2010" name="Stand. Genomic Sci.">
        <title>Complete genome sequence of Desulfohalobium retbaense type strain (HR(100)).</title>
        <authorList>
            <person name="Spring S."/>
            <person name="Nolan M."/>
            <person name="Lapidus A."/>
            <person name="Glavina Del Rio T."/>
            <person name="Copeland A."/>
            <person name="Tice H."/>
            <person name="Cheng J.F."/>
            <person name="Lucas S."/>
            <person name="Land M."/>
            <person name="Chen F."/>
            <person name="Bruce D."/>
            <person name="Goodwin L."/>
            <person name="Pitluck S."/>
            <person name="Ivanova N."/>
            <person name="Mavromatis K."/>
            <person name="Mikhailova N."/>
            <person name="Pati A."/>
            <person name="Chen A."/>
            <person name="Palaniappan K."/>
            <person name="Hauser L."/>
            <person name="Chang Y.J."/>
            <person name="Jeffries C.D."/>
            <person name="Munk C."/>
            <person name="Kiss H."/>
            <person name="Chain P."/>
            <person name="Han C."/>
            <person name="Brettin T."/>
            <person name="Detter J.C."/>
            <person name="Schuler E."/>
            <person name="Goker M."/>
            <person name="Rohde M."/>
            <person name="Bristow J."/>
            <person name="Eisen J.A."/>
            <person name="Markowitz V."/>
            <person name="Hugenholtz P."/>
            <person name="Kyrpides N.C."/>
            <person name="Klenk H.P."/>
        </authorList>
    </citation>
    <scope>NUCLEOTIDE SEQUENCE [LARGE SCALE GENOMIC DNA]</scope>
    <source>
        <strain evidence="1 2">DSM 5692</strain>
    </source>
</reference>
<dbReference type="eggNOG" id="COG2120">
    <property type="taxonomic scope" value="Bacteria"/>
</dbReference>
<evidence type="ECO:0000313" key="2">
    <source>
        <dbReference type="Proteomes" id="UP000001052"/>
    </source>
</evidence>